<dbReference type="GeneID" id="301551074"/>
<organism evidence="1 2">
    <name type="scientific">Streptomyces kronopolitis</name>
    <dbReference type="NCBI Taxonomy" id="1612435"/>
    <lineage>
        <taxon>Bacteria</taxon>
        <taxon>Bacillati</taxon>
        <taxon>Actinomycetota</taxon>
        <taxon>Actinomycetes</taxon>
        <taxon>Kitasatosporales</taxon>
        <taxon>Streptomycetaceae</taxon>
        <taxon>Streptomyces</taxon>
    </lineage>
</organism>
<proteinExistence type="predicted"/>
<sequence>MSRRADIDFTFENPITVSAIMRALSPTGWSPVEPLGVSFFIEDDGDIDWETGDAEDANFIIASLDAPDNTDKATGVSLYNESTGRGGTLLIFSGRTQVSFTPSIDRKSLHEDIPRMTDIAWYLNQLVFPLVHIGLSGYEARDLLD</sequence>
<evidence type="ECO:0000313" key="2">
    <source>
        <dbReference type="Proteomes" id="UP000600080"/>
    </source>
</evidence>
<name>A0ABQ2JXV7_9ACTN</name>
<dbReference type="EMBL" id="BMND01000030">
    <property type="protein sequence ID" value="GGN58013.1"/>
    <property type="molecule type" value="Genomic_DNA"/>
</dbReference>
<dbReference type="RefSeq" id="WP_189102324.1">
    <property type="nucleotide sequence ID" value="NZ_BMND01000030.1"/>
</dbReference>
<gene>
    <name evidence="1" type="ORF">GCM10012285_53920</name>
</gene>
<accession>A0ABQ2JXV7</accession>
<dbReference type="Proteomes" id="UP000600080">
    <property type="component" value="Unassembled WGS sequence"/>
</dbReference>
<reference evidence="2" key="1">
    <citation type="journal article" date="2019" name="Int. J. Syst. Evol. Microbiol.">
        <title>The Global Catalogue of Microorganisms (GCM) 10K type strain sequencing project: providing services to taxonomists for standard genome sequencing and annotation.</title>
        <authorList>
            <consortium name="The Broad Institute Genomics Platform"/>
            <consortium name="The Broad Institute Genome Sequencing Center for Infectious Disease"/>
            <person name="Wu L."/>
            <person name="Ma J."/>
        </authorList>
    </citation>
    <scope>NUCLEOTIDE SEQUENCE [LARGE SCALE GENOMIC DNA]</scope>
    <source>
        <strain evidence="2">CGMCC 4.7323</strain>
    </source>
</reference>
<protein>
    <submittedName>
        <fullName evidence="1">Uncharacterized protein</fullName>
    </submittedName>
</protein>
<keyword evidence="2" id="KW-1185">Reference proteome</keyword>
<evidence type="ECO:0000313" key="1">
    <source>
        <dbReference type="EMBL" id="GGN58013.1"/>
    </source>
</evidence>
<comment type="caution">
    <text evidence="1">The sequence shown here is derived from an EMBL/GenBank/DDBJ whole genome shotgun (WGS) entry which is preliminary data.</text>
</comment>